<feature type="transmembrane region" description="Helical" evidence="5">
    <location>
        <begin position="395"/>
        <end position="416"/>
    </location>
</feature>
<feature type="transmembrane region" description="Helical" evidence="5">
    <location>
        <begin position="12"/>
        <end position="32"/>
    </location>
</feature>
<keyword evidence="2 5" id="KW-0812">Transmembrane</keyword>
<feature type="domain" description="Amino acid transporter transmembrane" evidence="6">
    <location>
        <begin position="8"/>
        <end position="62"/>
    </location>
</feature>
<sequence>MEVESENQNFWHGYFYTINSIIGSGMLAIPWAYSEGGWLLGVLSQIFTTTFTLILSYHQIQIMSRIEVLCNLSKRGYRIIPVKPSQFLARTFPEDFIVSDKGYKEEEELLEIKDKPVISQVRFDLCEMISVLLGKSGAVLFGISLSLSIYGALVAYCSIFASSLASTIPIFGLNTCNIYDDSIEFADDCWKIYWFYLFIFLVSMSLLVIIGLKEQAGFQSVMSIMRFLVIFLILGTSIEAISSDTNLTDSNSNNGSLDLINPMSIGITLPIIYLATSFHSTIPCTLQYVRNKNINVPRIINSSLFTITILYTLIGIFVPLSKSNPESMMTINWIDYTGGHSDQSWWSMTIMYIIILFPALDIFSLFPILAIALSDNLMALQYGKFNENSISKETFFFYRFLVIIPPVMVAMLFYSLGYILDFTGTLSIFVAGVFVPLMSIASRKMVTQHGDYDYWFVNEKWSWFILISSLVFFIITWTFLLIWII</sequence>
<evidence type="ECO:0000256" key="3">
    <source>
        <dbReference type="ARBA" id="ARBA00022989"/>
    </source>
</evidence>
<evidence type="ECO:0000313" key="8">
    <source>
        <dbReference type="Proteomes" id="UP000187209"/>
    </source>
</evidence>
<dbReference type="Pfam" id="PF01490">
    <property type="entry name" value="Aa_trans"/>
    <property type="match status" value="1"/>
</dbReference>
<dbReference type="OrthoDB" id="294541at2759"/>
<protein>
    <recommendedName>
        <fullName evidence="6">Amino acid transporter transmembrane domain-containing protein</fullName>
    </recommendedName>
</protein>
<dbReference type="GO" id="GO:0016020">
    <property type="term" value="C:membrane"/>
    <property type="evidence" value="ECO:0007669"/>
    <property type="project" value="UniProtKB-SubCell"/>
</dbReference>
<comment type="caution">
    <text evidence="7">The sequence shown here is derived from an EMBL/GenBank/DDBJ whole genome shotgun (WGS) entry which is preliminary data.</text>
</comment>
<name>A0A1R2BCJ2_9CILI</name>
<evidence type="ECO:0000313" key="7">
    <source>
        <dbReference type="EMBL" id="OMJ74345.1"/>
    </source>
</evidence>
<evidence type="ECO:0000256" key="1">
    <source>
        <dbReference type="ARBA" id="ARBA00004370"/>
    </source>
</evidence>
<reference evidence="7 8" key="1">
    <citation type="submission" date="2016-11" db="EMBL/GenBank/DDBJ databases">
        <title>The macronuclear genome of Stentor coeruleus: a giant cell with tiny introns.</title>
        <authorList>
            <person name="Slabodnick M."/>
            <person name="Ruby J.G."/>
            <person name="Reiff S.B."/>
            <person name="Swart E.C."/>
            <person name="Gosai S."/>
            <person name="Prabakaran S."/>
            <person name="Witkowska E."/>
            <person name="Larue G.E."/>
            <person name="Fisher S."/>
            <person name="Freeman R.M."/>
            <person name="Gunawardena J."/>
            <person name="Chu W."/>
            <person name="Stover N.A."/>
            <person name="Gregory B.D."/>
            <person name="Nowacki M."/>
            <person name="Derisi J."/>
            <person name="Roy S.W."/>
            <person name="Marshall W.F."/>
            <person name="Sood P."/>
        </authorList>
    </citation>
    <scope>NUCLEOTIDE SEQUENCE [LARGE SCALE GENOMIC DNA]</scope>
    <source>
        <strain evidence="7">WM001</strain>
    </source>
</reference>
<dbReference type="Proteomes" id="UP000187209">
    <property type="component" value="Unassembled WGS sequence"/>
</dbReference>
<feature type="transmembrane region" description="Helical" evidence="5">
    <location>
        <begin position="422"/>
        <end position="441"/>
    </location>
</feature>
<feature type="transmembrane region" description="Helical" evidence="5">
    <location>
        <begin position="192"/>
        <end position="212"/>
    </location>
</feature>
<dbReference type="InterPro" id="IPR013057">
    <property type="entry name" value="AA_transpt_TM"/>
</dbReference>
<accession>A0A1R2BCJ2</accession>
<gene>
    <name evidence="7" type="ORF">SteCoe_26734</name>
</gene>
<evidence type="ECO:0000256" key="4">
    <source>
        <dbReference type="ARBA" id="ARBA00023136"/>
    </source>
</evidence>
<organism evidence="7 8">
    <name type="scientific">Stentor coeruleus</name>
    <dbReference type="NCBI Taxonomy" id="5963"/>
    <lineage>
        <taxon>Eukaryota</taxon>
        <taxon>Sar</taxon>
        <taxon>Alveolata</taxon>
        <taxon>Ciliophora</taxon>
        <taxon>Postciliodesmatophora</taxon>
        <taxon>Heterotrichea</taxon>
        <taxon>Heterotrichida</taxon>
        <taxon>Stentoridae</taxon>
        <taxon>Stentor</taxon>
    </lineage>
</organism>
<feature type="transmembrane region" description="Helical" evidence="5">
    <location>
        <begin position="138"/>
        <end position="161"/>
    </location>
</feature>
<dbReference type="AlphaFoldDB" id="A0A1R2BCJ2"/>
<comment type="subcellular location">
    <subcellularLocation>
        <location evidence="1">Membrane</location>
    </subcellularLocation>
</comment>
<dbReference type="PANTHER" id="PTHR16189">
    <property type="entry name" value="TRANSMEMBRANE PROTEIN 104-RELATED"/>
    <property type="match status" value="1"/>
</dbReference>
<dbReference type="EMBL" id="MPUH01000757">
    <property type="protein sequence ID" value="OMJ74345.1"/>
    <property type="molecule type" value="Genomic_DNA"/>
</dbReference>
<feature type="transmembrane region" description="Helical" evidence="5">
    <location>
        <begin position="298"/>
        <end position="320"/>
    </location>
</feature>
<feature type="transmembrane region" description="Helical" evidence="5">
    <location>
        <begin position="263"/>
        <end position="286"/>
    </location>
</feature>
<evidence type="ECO:0000259" key="6">
    <source>
        <dbReference type="Pfam" id="PF01490"/>
    </source>
</evidence>
<keyword evidence="8" id="KW-1185">Reference proteome</keyword>
<keyword evidence="4 5" id="KW-0472">Membrane</keyword>
<feature type="transmembrane region" description="Helical" evidence="5">
    <location>
        <begin position="350"/>
        <end position="374"/>
    </location>
</feature>
<feature type="transmembrane region" description="Helical" evidence="5">
    <location>
        <begin position="38"/>
        <end position="57"/>
    </location>
</feature>
<evidence type="ECO:0000256" key="5">
    <source>
        <dbReference type="SAM" id="Phobius"/>
    </source>
</evidence>
<evidence type="ECO:0000256" key="2">
    <source>
        <dbReference type="ARBA" id="ARBA00022692"/>
    </source>
</evidence>
<proteinExistence type="predicted"/>
<feature type="transmembrane region" description="Helical" evidence="5">
    <location>
        <begin position="224"/>
        <end position="243"/>
    </location>
</feature>
<feature type="transmembrane region" description="Helical" evidence="5">
    <location>
        <begin position="461"/>
        <end position="484"/>
    </location>
</feature>
<dbReference type="Gene3D" id="1.20.1740.10">
    <property type="entry name" value="Amino acid/polyamine transporter I"/>
    <property type="match status" value="1"/>
</dbReference>
<keyword evidence="3 5" id="KW-1133">Transmembrane helix</keyword>